<evidence type="ECO:0000256" key="1">
    <source>
        <dbReference type="SAM" id="Phobius"/>
    </source>
</evidence>
<dbReference type="PROSITE" id="PS51831">
    <property type="entry name" value="HD"/>
    <property type="match status" value="1"/>
</dbReference>
<feature type="transmembrane region" description="Helical" evidence="1">
    <location>
        <begin position="383"/>
        <end position="403"/>
    </location>
</feature>
<dbReference type="InterPro" id="IPR006674">
    <property type="entry name" value="HD_domain"/>
</dbReference>
<evidence type="ECO:0000313" key="4">
    <source>
        <dbReference type="Proteomes" id="UP000027778"/>
    </source>
</evidence>
<feature type="domain" description="HD" evidence="2">
    <location>
        <begin position="501"/>
        <end position="644"/>
    </location>
</feature>
<proteinExistence type="predicted"/>
<dbReference type="InterPro" id="IPR003607">
    <property type="entry name" value="HD/PDEase_dom"/>
</dbReference>
<dbReference type="Gene3D" id="1.10.3210.10">
    <property type="entry name" value="Hypothetical protein af1432"/>
    <property type="match status" value="1"/>
</dbReference>
<keyword evidence="4" id="KW-1185">Reference proteome</keyword>
<dbReference type="Pfam" id="PF07698">
    <property type="entry name" value="7TM-7TMR_HD"/>
    <property type="match status" value="1"/>
</dbReference>
<gene>
    <name evidence="3" type="ORF">BAGA_03065</name>
</gene>
<dbReference type="Pfam" id="PF01966">
    <property type="entry name" value="HD"/>
    <property type="match status" value="1"/>
</dbReference>
<feature type="transmembrane region" description="Helical" evidence="1">
    <location>
        <begin position="415"/>
        <end position="433"/>
    </location>
</feature>
<dbReference type="InterPro" id="IPR006675">
    <property type="entry name" value="HDIG_dom"/>
</dbReference>
<feature type="transmembrane region" description="Helical" evidence="1">
    <location>
        <begin position="337"/>
        <end position="355"/>
    </location>
</feature>
<feature type="transmembrane region" description="Helical" evidence="1">
    <location>
        <begin position="20"/>
        <end position="37"/>
    </location>
</feature>
<dbReference type="AlphaFoldDB" id="A0A073KV15"/>
<evidence type="ECO:0000313" key="3">
    <source>
        <dbReference type="EMBL" id="KEK26233.1"/>
    </source>
</evidence>
<dbReference type="InterPro" id="IPR011621">
    <property type="entry name" value="Metal-dep_PHydrolase_7TM_intra"/>
</dbReference>
<accession>A0A073KV15</accession>
<dbReference type="Pfam" id="PF07697">
    <property type="entry name" value="7TMR-HDED"/>
    <property type="match status" value="1"/>
</dbReference>
<dbReference type="EMBL" id="JOTM01000001">
    <property type="protein sequence ID" value="KEK26233.1"/>
    <property type="molecule type" value="Genomic_DNA"/>
</dbReference>
<feature type="transmembrane region" description="Helical" evidence="1">
    <location>
        <begin position="275"/>
        <end position="292"/>
    </location>
</feature>
<dbReference type="OrthoDB" id="9806952at2"/>
<dbReference type="InterPro" id="IPR052722">
    <property type="entry name" value="PgpH_phosphodiesterase"/>
</dbReference>
<organism evidence="3 4">
    <name type="scientific">Bacillus gaemokensis</name>
    <dbReference type="NCBI Taxonomy" id="574375"/>
    <lineage>
        <taxon>Bacteria</taxon>
        <taxon>Bacillati</taxon>
        <taxon>Bacillota</taxon>
        <taxon>Bacilli</taxon>
        <taxon>Bacillales</taxon>
        <taxon>Bacillaceae</taxon>
        <taxon>Bacillus</taxon>
        <taxon>Bacillus cereus group</taxon>
    </lineage>
</organism>
<reference evidence="3 4" key="1">
    <citation type="submission" date="2014-06" db="EMBL/GenBank/DDBJ databases">
        <title>Draft genome sequence of Bacillus gaemokensis JCM 15801 (MCCC 1A00707).</title>
        <authorList>
            <person name="Lai Q."/>
            <person name="Liu Y."/>
            <person name="Shao Z."/>
        </authorList>
    </citation>
    <scope>NUCLEOTIDE SEQUENCE [LARGE SCALE GENOMIC DNA]</scope>
    <source>
        <strain evidence="3 4">JCM 15801</strain>
    </source>
</reference>
<dbReference type="Proteomes" id="UP000027778">
    <property type="component" value="Unassembled WGS sequence"/>
</dbReference>
<keyword evidence="1" id="KW-0472">Membrane</keyword>
<dbReference type="NCBIfam" id="TIGR00277">
    <property type="entry name" value="HDIG"/>
    <property type="match status" value="1"/>
</dbReference>
<sequence length="714" mass="80049">MSKSQEVSKWFRNMQHSKKLSWISYILLGAVLFFALMNNVKPEQLDVKMLSISKQTIHSPIKIEDKVTTDKKKREAAQKIEDQYTYRSDYKQNKVDIVNSVFDAIKEVDDQIKAAGPDEQKKVSPADRLEKLKKKLPTDLTKSLSDAVLLQFINAEPDQLAGAKDPVVTAINNIMSEHIKMNEENDARDRFVNEIKNINVNSDLKEALNVLGKYAITANYFYDPTSTKDRKRLAEDAIAPVYILQGQILVKEGDTITREVYEQLKLVGLLEQSNAFQPFVGLAIVISVLLFFMHKQFELFLKLKREEKPYILAYTTILAITVVLMKIISLFQKLDYAGIAYVVPVAMGTILVKLMIGERFVFLTSMIFSVCGSILFNEGVTSTLNYSVGIYVLLSSLSVSIFLKEKNRRTMILQAGILVSVLNVVVLAALLLLRNGNFSPLEIGTQLLMAAASGIISSVLAMGILPYLESGLGIVSSMKLMELSSPNHPLLRKILLEAPGTYHHSVMVANLSEAACEAVGANGVLARVGAYYHDIGKTLQPHFFIENQMGIENPHDRLDPETSRDIIIAHVTNGVKMLEEHHIPQEIIDIAGQHHGTTLLKYFYYKAIKEDKEKYTEEMFRYPGTKATSKESAIVGIADSVEAAVRSMNHPTPEQINNLVRSIIKDRLQDGQFSECNLTFKELQIVGKTLCETLNGIFHSRIKYPEAPEEKGKE</sequence>
<evidence type="ECO:0000259" key="2">
    <source>
        <dbReference type="PROSITE" id="PS51831"/>
    </source>
</evidence>
<comment type="caution">
    <text evidence="3">The sequence shown here is derived from an EMBL/GenBank/DDBJ whole genome shotgun (WGS) entry which is preliminary data.</text>
</comment>
<feature type="transmembrane region" description="Helical" evidence="1">
    <location>
        <begin position="312"/>
        <end position="331"/>
    </location>
</feature>
<dbReference type="InterPro" id="IPR011624">
    <property type="entry name" value="Metal-dep_PHydrolase_7TM_extra"/>
</dbReference>
<dbReference type="eggNOG" id="COG1480">
    <property type="taxonomic scope" value="Bacteria"/>
</dbReference>
<dbReference type="SUPFAM" id="SSF109604">
    <property type="entry name" value="HD-domain/PDEase-like"/>
    <property type="match status" value="1"/>
</dbReference>
<dbReference type="PANTHER" id="PTHR36442">
    <property type="entry name" value="CYCLIC-DI-AMP PHOSPHODIESTERASE PGPH"/>
    <property type="match status" value="1"/>
</dbReference>
<dbReference type="SMART" id="SM00471">
    <property type="entry name" value="HDc"/>
    <property type="match status" value="1"/>
</dbReference>
<dbReference type="RefSeq" id="WP_033672588.1">
    <property type="nucleotide sequence ID" value="NZ_JOTM01000001.1"/>
</dbReference>
<keyword evidence="1" id="KW-0812">Transmembrane</keyword>
<name>A0A073KV15_9BACI</name>
<dbReference type="CDD" id="cd00077">
    <property type="entry name" value="HDc"/>
    <property type="match status" value="1"/>
</dbReference>
<dbReference type="PANTHER" id="PTHR36442:SF1">
    <property type="entry name" value="CYCLIC-DI-AMP PHOSPHODIESTERASE PGPH"/>
    <property type="match status" value="1"/>
</dbReference>
<dbReference type="STRING" id="574375.AZF08_03120"/>
<keyword evidence="1" id="KW-1133">Transmembrane helix</keyword>
<protein>
    <submittedName>
        <fullName evidence="3">Membrane protein</fullName>
    </submittedName>
</protein>
<feature type="transmembrane region" description="Helical" evidence="1">
    <location>
        <begin position="445"/>
        <end position="468"/>
    </location>
</feature>
<feature type="transmembrane region" description="Helical" evidence="1">
    <location>
        <begin position="360"/>
        <end position="377"/>
    </location>
</feature>